<feature type="compositionally biased region" description="Basic residues" evidence="1">
    <location>
        <begin position="42"/>
        <end position="60"/>
    </location>
</feature>
<name>A0AAE0K5B9_9PEZI</name>
<evidence type="ECO:0000313" key="4">
    <source>
        <dbReference type="Proteomes" id="UP001287356"/>
    </source>
</evidence>
<feature type="signal peptide" evidence="2">
    <location>
        <begin position="1"/>
        <end position="26"/>
    </location>
</feature>
<comment type="caution">
    <text evidence="3">The sequence shown here is derived from an EMBL/GenBank/DDBJ whole genome shotgun (WGS) entry which is preliminary data.</text>
</comment>
<keyword evidence="2" id="KW-0732">Signal</keyword>
<evidence type="ECO:0000313" key="3">
    <source>
        <dbReference type="EMBL" id="KAK3369691.1"/>
    </source>
</evidence>
<evidence type="ECO:0000256" key="1">
    <source>
        <dbReference type="SAM" id="MobiDB-lite"/>
    </source>
</evidence>
<proteinExistence type="predicted"/>
<organism evidence="3 4">
    <name type="scientific">Lasiosphaeria ovina</name>
    <dbReference type="NCBI Taxonomy" id="92902"/>
    <lineage>
        <taxon>Eukaryota</taxon>
        <taxon>Fungi</taxon>
        <taxon>Dikarya</taxon>
        <taxon>Ascomycota</taxon>
        <taxon>Pezizomycotina</taxon>
        <taxon>Sordariomycetes</taxon>
        <taxon>Sordariomycetidae</taxon>
        <taxon>Sordariales</taxon>
        <taxon>Lasiosphaeriaceae</taxon>
        <taxon>Lasiosphaeria</taxon>
    </lineage>
</organism>
<gene>
    <name evidence="3" type="ORF">B0T24DRAFT_633061</name>
</gene>
<keyword evidence="4" id="KW-1185">Reference proteome</keyword>
<dbReference type="AlphaFoldDB" id="A0AAE0K5B9"/>
<accession>A0AAE0K5B9</accession>
<dbReference type="EMBL" id="JAULSN010000006">
    <property type="protein sequence ID" value="KAK3369691.1"/>
    <property type="molecule type" value="Genomic_DNA"/>
</dbReference>
<protein>
    <recommendedName>
        <fullName evidence="5">Secreted protein</fullName>
    </recommendedName>
</protein>
<feature type="chain" id="PRO_5041959737" description="Secreted protein" evidence="2">
    <location>
        <begin position="27"/>
        <end position="71"/>
    </location>
</feature>
<feature type="compositionally biased region" description="Polar residues" evidence="1">
    <location>
        <begin position="61"/>
        <end position="71"/>
    </location>
</feature>
<reference evidence="3" key="2">
    <citation type="submission" date="2023-06" db="EMBL/GenBank/DDBJ databases">
        <authorList>
            <consortium name="Lawrence Berkeley National Laboratory"/>
            <person name="Haridas S."/>
            <person name="Hensen N."/>
            <person name="Bonometti L."/>
            <person name="Westerberg I."/>
            <person name="Brannstrom I.O."/>
            <person name="Guillou S."/>
            <person name="Cros-Aarteil S."/>
            <person name="Calhoun S."/>
            <person name="Kuo A."/>
            <person name="Mondo S."/>
            <person name="Pangilinan J."/>
            <person name="Riley R."/>
            <person name="Labutti K."/>
            <person name="Andreopoulos B."/>
            <person name="Lipzen A."/>
            <person name="Chen C."/>
            <person name="Yanf M."/>
            <person name="Daum C."/>
            <person name="Ng V."/>
            <person name="Clum A."/>
            <person name="Steindorff A."/>
            <person name="Ohm R."/>
            <person name="Martin F."/>
            <person name="Silar P."/>
            <person name="Natvig D."/>
            <person name="Lalanne C."/>
            <person name="Gautier V."/>
            <person name="Ament-Velasquez S.L."/>
            <person name="Kruys A."/>
            <person name="Hutchinson M.I."/>
            <person name="Powell A.J."/>
            <person name="Barry K."/>
            <person name="Miller A.N."/>
            <person name="Grigoriev I.V."/>
            <person name="Debuchy R."/>
            <person name="Gladieux P."/>
            <person name="Thoren M.H."/>
            <person name="Johannesson H."/>
        </authorList>
    </citation>
    <scope>NUCLEOTIDE SEQUENCE</scope>
    <source>
        <strain evidence="3">CBS 958.72</strain>
    </source>
</reference>
<sequence>MHNASLLSFLLHCVAELAWRVKRGMALFYHLAFVPLSVGSPKPRRKRTRKAKGSVFRTRHNTSYQTGTAPA</sequence>
<evidence type="ECO:0000256" key="2">
    <source>
        <dbReference type="SAM" id="SignalP"/>
    </source>
</evidence>
<feature type="region of interest" description="Disordered" evidence="1">
    <location>
        <begin position="40"/>
        <end position="71"/>
    </location>
</feature>
<evidence type="ECO:0008006" key="5">
    <source>
        <dbReference type="Google" id="ProtNLM"/>
    </source>
</evidence>
<dbReference type="Proteomes" id="UP001287356">
    <property type="component" value="Unassembled WGS sequence"/>
</dbReference>
<reference evidence="3" key="1">
    <citation type="journal article" date="2023" name="Mol. Phylogenet. Evol.">
        <title>Genome-scale phylogeny and comparative genomics of the fungal order Sordariales.</title>
        <authorList>
            <person name="Hensen N."/>
            <person name="Bonometti L."/>
            <person name="Westerberg I."/>
            <person name="Brannstrom I.O."/>
            <person name="Guillou S."/>
            <person name="Cros-Aarteil S."/>
            <person name="Calhoun S."/>
            <person name="Haridas S."/>
            <person name="Kuo A."/>
            <person name="Mondo S."/>
            <person name="Pangilinan J."/>
            <person name="Riley R."/>
            <person name="LaButti K."/>
            <person name="Andreopoulos B."/>
            <person name="Lipzen A."/>
            <person name="Chen C."/>
            <person name="Yan M."/>
            <person name="Daum C."/>
            <person name="Ng V."/>
            <person name="Clum A."/>
            <person name="Steindorff A."/>
            <person name="Ohm R.A."/>
            <person name="Martin F."/>
            <person name="Silar P."/>
            <person name="Natvig D.O."/>
            <person name="Lalanne C."/>
            <person name="Gautier V."/>
            <person name="Ament-Velasquez S.L."/>
            <person name="Kruys A."/>
            <person name="Hutchinson M.I."/>
            <person name="Powell A.J."/>
            <person name="Barry K."/>
            <person name="Miller A.N."/>
            <person name="Grigoriev I.V."/>
            <person name="Debuchy R."/>
            <person name="Gladieux P."/>
            <person name="Hiltunen Thoren M."/>
            <person name="Johannesson H."/>
        </authorList>
    </citation>
    <scope>NUCLEOTIDE SEQUENCE</scope>
    <source>
        <strain evidence="3">CBS 958.72</strain>
    </source>
</reference>